<organism evidence="9 10">
    <name type="scientific">Conyzicola lurida</name>
    <dbReference type="NCBI Taxonomy" id="1172621"/>
    <lineage>
        <taxon>Bacteria</taxon>
        <taxon>Bacillati</taxon>
        <taxon>Actinomycetota</taxon>
        <taxon>Actinomycetes</taxon>
        <taxon>Micrococcales</taxon>
        <taxon>Microbacteriaceae</taxon>
        <taxon>Conyzicola</taxon>
    </lineage>
</organism>
<dbReference type="EMBL" id="JACHMJ010000001">
    <property type="protein sequence ID" value="MBB5843611.1"/>
    <property type="molecule type" value="Genomic_DNA"/>
</dbReference>
<dbReference type="InterPro" id="IPR036152">
    <property type="entry name" value="Asp/glu_Ase-like_sf"/>
</dbReference>
<evidence type="ECO:0000259" key="7">
    <source>
        <dbReference type="Pfam" id="PF00710"/>
    </source>
</evidence>
<dbReference type="InterPro" id="IPR004550">
    <property type="entry name" value="AsnASE_II"/>
</dbReference>
<dbReference type="InterPro" id="IPR037152">
    <property type="entry name" value="L-asparaginase_N_sf"/>
</dbReference>
<dbReference type="SUPFAM" id="SSF53774">
    <property type="entry name" value="Glutaminase/Asparaginase"/>
    <property type="match status" value="1"/>
</dbReference>
<dbReference type="Pfam" id="PF00710">
    <property type="entry name" value="Asparaginase"/>
    <property type="match status" value="1"/>
</dbReference>
<dbReference type="FunFam" id="3.40.50.1170:FF:000001">
    <property type="entry name" value="L-asparaginase 2"/>
    <property type="match status" value="1"/>
</dbReference>
<dbReference type="PRINTS" id="PR00139">
    <property type="entry name" value="ASNGLNASE"/>
</dbReference>
<dbReference type="PIRSF" id="PIRSF500176">
    <property type="entry name" value="L_ASNase"/>
    <property type="match status" value="1"/>
</dbReference>
<evidence type="ECO:0000256" key="1">
    <source>
        <dbReference type="ARBA" id="ARBA00010518"/>
    </source>
</evidence>
<feature type="active site" description="O-isoaspartyl threonine intermediate" evidence="3">
    <location>
        <position position="17"/>
    </location>
</feature>
<evidence type="ECO:0000256" key="5">
    <source>
        <dbReference type="PROSITE-ProRule" id="PRU10100"/>
    </source>
</evidence>
<evidence type="ECO:0000256" key="2">
    <source>
        <dbReference type="ARBA" id="ARBA00022801"/>
    </source>
</evidence>
<gene>
    <name evidence="9" type="ORF">HD599_001934</name>
</gene>
<evidence type="ECO:0000313" key="9">
    <source>
        <dbReference type="EMBL" id="MBB5843611.1"/>
    </source>
</evidence>
<dbReference type="PANTHER" id="PTHR11707:SF28">
    <property type="entry name" value="60 KDA LYSOPHOSPHOLIPASE"/>
    <property type="match status" value="1"/>
</dbReference>
<dbReference type="InterPro" id="IPR006034">
    <property type="entry name" value="Asparaginase/glutaminase-like"/>
</dbReference>
<dbReference type="GO" id="GO:0006528">
    <property type="term" value="P:asparagine metabolic process"/>
    <property type="evidence" value="ECO:0007669"/>
    <property type="project" value="InterPro"/>
</dbReference>
<dbReference type="Gene3D" id="3.40.50.1170">
    <property type="entry name" value="L-asparaginase, N-terminal domain"/>
    <property type="match status" value="1"/>
</dbReference>
<dbReference type="InterPro" id="IPR027475">
    <property type="entry name" value="Asparaginase/glutaminase_AS2"/>
</dbReference>
<accession>A0A841APC8</accession>
<evidence type="ECO:0000313" key="10">
    <source>
        <dbReference type="Proteomes" id="UP000536685"/>
    </source>
</evidence>
<dbReference type="SFLD" id="SFLDS00057">
    <property type="entry name" value="Glutaminase/Asparaginase"/>
    <property type="match status" value="1"/>
</dbReference>
<dbReference type="PROSITE" id="PS51732">
    <property type="entry name" value="ASN_GLN_ASE_3"/>
    <property type="match status" value="1"/>
</dbReference>
<feature type="domain" description="L-asparaginase N-terminal" evidence="7">
    <location>
        <begin position="8"/>
        <end position="199"/>
    </location>
</feature>
<protein>
    <submittedName>
        <fullName evidence="9">Glutamin-(Asparagin-)ase</fullName>
        <ecNumber evidence="9">3.5.1.38</ecNumber>
    </submittedName>
</protein>
<sequence>MTAAPLPHVVVLAMGGTIAGSAGSATDATGYTAGTATVDDLLAAVPQTAGLARLTGEQFASMDSSDLTDEILVAVARRVDAILQSPDVAAVVITHGTDTLEESAYFLHLVLGSTKPVVLTGAMRPATALSADGPMNFFGAVAVAASPSSVGQGVLVVLNDEIHSARDVTKTASMRVGAFESPYGPLGAVVGGRVLYYRAVSRPHTVATEFHLGAIDTLPTSAILYAHSGLDAETQRPAAYDVIVHAGFGNGTVSARVIRPLDDARRGGALVVRATRTGSGHVTAAGASGDVVNGWVSVDDQNPQRARILACLALTVTRDHDEIQRIFDTY</sequence>
<reference evidence="9 10" key="1">
    <citation type="submission" date="2020-08" db="EMBL/GenBank/DDBJ databases">
        <title>Sequencing the genomes of 1000 actinobacteria strains.</title>
        <authorList>
            <person name="Klenk H.-P."/>
        </authorList>
    </citation>
    <scope>NUCLEOTIDE SEQUENCE [LARGE SCALE GENOMIC DNA]</scope>
    <source>
        <strain evidence="9 10">DSM 105784</strain>
    </source>
</reference>
<keyword evidence="10" id="KW-1185">Reference proteome</keyword>
<dbReference type="PANTHER" id="PTHR11707">
    <property type="entry name" value="L-ASPARAGINASE"/>
    <property type="match status" value="1"/>
</dbReference>
<dbReference type="GO" id="GO:0004067">
    <property type="term" value="F:asparaginase activity"/>
    <property type="evidence" value="ECO:0007669"/>
    <property type="project" value="UniProtKB-UniRule"/>
</dbReference>
<name>A0A841APC8_9MICO</name>
<dbReference type="Gene3D" id="3.40.50.40">
    <property type="match status" value="1"/>
</dbReference>
<feature type="active site" evidence="5">
    <location>
        <position position="97"/>
    </location>
</feature>
<evidence type="ECO:0000256" key="3">
    <source>
        <dbReference type="PIRSR" id="PIRSR001220-1"/>
    </source>
</evidence>
<feature type="binding site" evidence="4">
    <location>
        <position position="64"/>
    </location>
    <ligand>
        <name>substrate</name>
    </ligand>
</feature>
<evidence type="ECO:0000259" key="8">
    <source>
        <dbReference type="Pfam" id="PF17763"/>
    </source>
</evidence>
<dbReference type="RefSeq" id="WP_184236628.1">
    <property type="nucleotide sequence ID" value="NZ_JACHMJ010000001.1"/>
</dbReference>
<dbReference type="PROSITE" id="PS00917">
    <property type="entry name" value="ASN_GLN_ASE_2"/>
    <property type="match status" value="1"/>
</dbReference>
<dbReference type="InterPro" id="IPR027473">
    <property type="entry name" value="L-asparaginase_C"/>
</dbReference>
<comment type="caution">
    <text evidence="9">The sequence shown here is derived from an EMBL/GenBank/DDBJ whole genome shotgun (WGS) entry which is preliminary data.</text>
</comment>
<dbReference type="InterPro" id="IPR027474">
    <property type="entry name" value="L-asparaginase_N"/>
</dbReference>
<feature type="binding site" evidence="4">
    <location>
        <begin position="97"/>
        <end position="98"/>
    </location>
    <ligand>
        <name>substrate</name>
    </ligand>
</feature>
<dbReference type="CDD" id="cd08964">
    <property type="entry name" value="L-asparaginase_II"/>
    <property type="match status" value="1"/>
</dbReference>
<dbReference type="AlphaFoldDB" id="A0A841APC8"/>
<evidence type="ECO:0000256" key="4">
    <source>
        <dbReference type="PIRSR" id="PIRSR001220-2"/>
    </source>
</evidence>
<dbReference type="EC" id="3.5.1.38" evidence="9"/>
<dbReference type="InterPro" id="IPR040919">
    <property type="entry name" value="Asparaginase_C"/>
</dbReference>
<dbReference type="Proteomes" id="UP000536685">
    <property type="component" value="Unassembled WGS sequence"/>
</dbReference>
<feature type="domain" description="Asparaginase/glutaminase C-terminal" evidence="8">
    <location>
        <begin position="222"/>
        <end position="327"/>
    </location>
</feature>
<dbReference type="PIRSF" id="PIRSF001220">
    <property type="entry name" value="L-ASNase_gatD"/>
    <property type="match status" value="1"/>
</dbReference>
<dbReference type="SMART" id="SM00870">
    <property type="entry name" value="Asparaginase"/>
    <property type="match status" value="1"/>
</dbReference>
<evidence type="ECO:0000256" key="6">
    <source>
        <dbReference type="RuleBase" id="RU004456"/>
    </source>
</evidence>
<proteinExistence type="inferred from homology"/>
<dbReference type="Pfam" id="PF17763">
    <property type="entry name" value="Asparaginase_C"/>
    <property type="match status" value="1"/>
</dbReference>
<comment type="similarity">
    <text evidence="1 6">Belongs to the asparaginase 1 family.</text>
</comment>
<dbReference type="GO" id="GO:0050417">
    <property type="term" value="F:glutamin-(asparagin-)ase activity"/>
    <property type="evidence" value="ECO:0007669"/>
    <property type="project" value="UniProtKB-EC"/>
</dbReference>
<keyword evidence="2 9" id="KW-0378">Hydrolase</keyword>
<dbReference type="NCBIfam" id="TIGR00520">
    <property type="entry name" value="asnASE_II"/>
    <property type="match status" value="1"/>
</dbReference>